<evidence type="ECO:0000313" key="3">
    <source>
        <dbReference type="Proteomes" id="UP001596220"/>
    </source>
</evidence>
<dbReference type="PANTHER" id="PTHR42695">
    <property type="entry name" value="GLUTAMINE AMIDOTRANSFERASE YLR126C-RELATED"/>
    <property type="match status" value="1"/>
</dbReference>
<evidence type="ECO:0000313" key="2">
    <source>
        <dbReference type="EMBL" id="MFC6093792.1"/>
    </source>
</evidence>
<dbReference type="Proteomes" id="UP001596220">
    <property type="component" value="Unassembled WGS sequence"/>
</dbReference>
<proteinExistence type="predicted"/>
<keyword evidence="2" id="KW-0315">Glutamine amidotransferase</keyword>
<sequence>MTRLLVLQPDRDDPPARLGEWLTAAGAVLDVVEPCAGPLPGNLDGYDGVVCLGGAMGALDDAEHPWLADVRRLLSEAVSRRVPLLAVCLGAQLLAAATGGQVRPAAQGPEVGVMLVAKRDAAGDDPLFAELPWTPDVLQFHTDEVSFLPPTAVLLASSPRCANQAFRVGDRAYGVQFHIETTPEVVLKWAAGYPATAAGARPSWLDPDRLEAAHEDIREVWQPFCERFARLAAGELTIQRKLPLV</sequence>
<dbReference type="PANTHER" id="PTHR42695:SF5">
    <property type="entry name" value="GLUTAMINE AMIDOTRANSFERASE YLR126C-RELATED"/>
    <property type="match status" value="1"/>
</dbReference>
<name>A0ABW1PFX4_9PSEU</name>
<feature type="domain" description="Glutamine amidotransferase" evidence="1">
    <location>
        <begin position="45"/>
        <end position="183"/>
    </location>
</feature>
<dbReference type="SUPFAM" id="SSF52317">
    <property type="entry name" value="Class I glutamine amidotransferase-like"/>
    <property type="match status" value="1"/>
</dbReference>
<gene>
    <name evidence="2" type="ORF">ACFP3R_31380</name>
</gene>
<dbReference type="InterPro" id="IPR029062">
    <property type="entry name" value="Class_I_gatase-like"/>
</dbReference>
<comment type="caution">
    <text evidence="2">The sequence shown here is derived from an EMBL/GenBank/DDBJ whole genome shotgun (WGS) entry which is preliminary data.</text>
</comment>
<dbReference type="Pfam" id="PF00117">
    <property type="entry name" value="GATase"/>
    <property type="match status" value="1"/>
</dbReference>
<keyword evidence="3" id="KW-1185">Reference proteome</keyword>
<evidence type="ECO:0000259" key="1">
    <source>
        <dbReference type="Pfam" id="PF00117"/>
    </source>
</evidence>
<dbReference type="CDD" id="cd01741">
    <property type="entry name" value="GATase1_1"/>
    <property type="match status" value="1"/>
</dbReference>
<dbReference type="EMBL" id="JBHSQO010000049">
    <property type="protein sequence ID" value="MFC6093792.1"/>
    <property type="molecule type" value="Genomic_DNA"/>
</dbReference>
<dbReference type="PROSITE" id="PS51273">
    <property type="entry name" value="GATASE_TYPE_1"/>
    <property type="match status" value="1"/>
</dbReference>
<dbReference type="InterPro" id="IPR044992">
    <property type="entry name" value="ChyE-like"/>
</dbReference>
<protein>
    <submittedName>
        <fullName evidence="2">Type 1 glutamine amidotransferase</fullName>
    </submittedName>
</protein>
<reference evidence="3" key="1">
    <citation type="journal article" date="2019" name="Int. J. Syst. Evol. Microbiol.">
        <title>The Global Catalogue of Microorganisms (GCM) 10K type strain sequencing project: providing services to taxonomists for standard genome sequencing and annotation.</title>
        <authorList>
            <consortium name="The Broad Institute Genomics Platform"/>
            <consortium name="The Broad Institute Genome Sequencing Center for Infectious Disease"/>
            <person name="Wu L."/>
            <person name="Ma J."/>
        </authorList>
    </citation>
    <scope>NUCLEOTIDE SEQUENCE [LARGE SCALE GENOMIC DNA]</scope>
    <source>
        <strain evidence="3">CGMCC 4.7246</strain>
    </source>
</reference>
<accession>A0ABW1PFX4</accession>
<dbReference type="RefSeq" id="WP_380641333.1">
    <property type="nucleotide sequence ID" value="NZ_JBHSQO010000049.1"/>
</dbReference>
<organism evidence="2 3">
    <name type="scientific">Saccharothrix lopnurensis</name>
    <dbReference type="NCBI Taxonomy" id="1670621"/>
    <lineage>
        <taxon>Bacteria</taxon>
        <taxon>Bacillati</taxon>
        <taxon>Actinomycetota</taxon>
        <taxon>Actinomycetes</taxon>
        <taxon>Pseudonocardiales</taxon>
        <taxon>Pseudonocardiaceae</taxon>
        <taxon>Saccharothrix</taxon>
    </lineage>
</organism>
<dbReference type="Gene3D" id="3.40.50.880">
    <property type="match status" value="1"/>
</dbReference>
<dbReference type="InterPro" id="IPR017926">
    <property type="entry name" value="GATASE"/>
</dbReference>